<dbReference type="RefSeq" id="WP_076605310.1">
    <property type="nucleotide sequence ID" value="NZ_LN829118.1"/>
</dbReference>
<dbReference type="KEGG" id="fiy:BN1229_v1_2205"/>
<dbReference type="PANTHER" id="PTHR38592:SF3">
    <property type="entry name" value="BLL4819 PROTEIN"/>
    <property type="match status" value="1"/>
</dbReference>
<feature type="transmembrane region" description="Helical" evidence="1">
    <location>
        <begin position="233"/>
        <end position="251"/>
    </location>
</feature>
<evidence type="ECO:0000313" key="3">
    <source>
        <dbReference type="Proteomes" id="UP000033187"/>
    </source>
</evidence>
<feature type="transmembrane region" description="Helical" evidence="1">
    <location>
        <begin position="174"/>
        <end position="191"/>
    </location>
</feature>
<accession>A0A0D6JGC4</accession>
<dbReference type="EMBL" id="LN829119">
    <property type="protein sequence ID" value="CPR19521.1"/>
    <property type="molecule type" value="Genomic_DNA"/>
</dbReference>
<gene>
    <name evidence="2" type="ORF">YBN1229_v1_2205</name>
</gene>
<dbReference type="GO" id="GO:0016746">
    <property type="term" value="F:acyltransferase activity"/>
    <property type="evidence" value="ECO:0007669"/>
    <property type="project" value="UniProtKB-KW"/>
</dbReference>
<evidence type="ECO:0000313" key="2">
    <source>
        <dbReference type="EMBL" id="CPR19521.1"/>
    </source>
</evidence>
<dbReference type="AlphaFoldDB" id="A0A0D6JGC4"/>
<dbReference type="InterPro" id="IPR014550">
    <property type="entry name" value="UCP028704_OpgC"/>
</dbReference>
<feature type="transmembrane region" description="Helical" evidence="1">
    <location>
        <begin position="344"/>
        <end position="366"/>
    </location>
</feature>
<keyword evidence="1" id="KW-1133">Transmembrane helix</keyword>
<dbReference type="Pfam" id="PF10129">
    <property type="entry name" value="OpgC_C"/>
    <property type="match status" value="1"/>
</dbReference>
<dbReference type="OrthoDB" id="9775975at2"/>
<evidence type="ECO:0000256" key="1">
    <source>
        <dbReference type="SAM" id="Phobius"/>
    </source>
</evidence>
<feature type="transmembrane region" description="Helical" evidence="1">
    <location>
        <begin position="51"/>
        <end position="68"/>
    </location>
</feature>
<dbReference type="PANTHER" id="PTHR38592">
    <property type="entry name" value="BLL4819 PROTEIN"/>
    <property type="match status" value="1"/>
</dbReference>
<feature type="transmembrane region" description="Helical" evidence="1">
    <location>
        <begin position="150"/>
        <end position="167"/>
    </location>
</feature>
<keyword evidence="2" id="KW-0012">Acyltransferase</keyword>
<sequence>MSIAFTSQPAAPRDLRLDFFRGLAMFAIYIGHVPMNAWSDFMPGRFGFADAAEVFVFCSGIASALAFGRSYDQHGFSIGTARVAYRCWQVYWAHIGIFFVALAAMMMVDKWLGAGADYVIGLNLARFVNDLSTNLPGLLTLTYVPNMFDILPMYLVLLAMIPVVIALSKLGPVYVFSAMVLSWTAANLNWIELSAEPWSDREWFFNPFAWQLVFFTGFAFARGWLPVPPVNRRLMTIAAVVVLLTIPLAYWPLVRNVDVLKAAAKALSPLTDKTHASALRYVHFLCVAYLAYALAGDRGANLRGRFVAICQLVGQQALATFMVGLLLSLLSGVALNLIGRNFATYALVNLSGCAILLATAYVVAWFKNVQGRKAVRAVSIPTANVAQHLPQTAPPLSRPLVQPVE</sequence>
<dbReference type="KEGG" id="fil:BN1229_v1_2206"/>
<organism evidence="2 3">
    <name type="scientific">Candidatus Filomicrobium marinum</name>
    <dbReference type="NCBI Taxonomy" id="1608628"/>
    <lineage>
        <taxon>Bacteria</taxon>
        <taxon>Pseudomonadati</taxon>
        <taxon>Pseudomonadota</taxon>
        <taxon>Alphaproteobacteria</taxon>
        <taxon>Hyphomicrobiales</taxon>
        <taxon>Hyphomicrobiaceae</taxon>
        <taxon>Filomicrobium</taxon>
    </lineage>
</organism>
<keyword evidence="2" id="KW-0808">Transferase</keyword>
<keyword evidence="3" id="KW-1185">Reference proteome</keyword>
<feature type="transmembrane region" description="Helical" evidence="1">
    <location>
        <begin position="317"/>
        <end position="338"/>
    </location>
</feature>
<feature type="transmembrane region" description="Helical" evidence="1">
    <location>
        <begin position="278"/>
        <end position="296"/>
    </location>
</feature>
<name>A0A0D6JGC4_9HYPH</name>
<keyword evidence="1" id="KW-0472">Membrane</keyword>
<dbReference type="PIRSF" id="PIRSF028704">
    <property type="entry name" value="UPC028704"/>
    <property type="match status" value="1"/>
</dbReference>
<feature type="transmembrane region" description="Helical" evidence="1">
    <location>
        <begin position="203"/>
        <end position="221"/>
    </location>
</feature>
<feature type="transmembrane region" description="Helical" evidence="1">
    <location>
        <begin position="89"/>
        <end position="108"/>
    </location>
</feature>
<dbReference type="Proteomes" id="UP000033187">
    <property type="component" value="Chromosome 1"/>
</dbReference>
<keyword evidence="1" id="KW-0812">Transmembrane</keyword>
<reference evidence="3" key="1">
    <citation type="submission" date="2015-02" db="EMBL/GenBank/DDBJ databases">
        <authorList>
            <person name="Chooi Y.-H."/>
        </authorList>
    </citation>
    <scope>NUCLEOTIDE SEQUENCE [LARGE SCALE GENOMIC DNA]</scope>
    <source>
        <strain evidence="3">strain Y</strain>
    </source>
</reference>
<feature type="transmembrane region" description="Helical" evidence="1">
    <location>
        <begin position="20"/>
        <end position="39"/>
    </location>
</feature>
<proteinExistence type="predicted"/>
<protein>
    <submittedName>
        <fullName evidence="2">Putative acyltransferase 3</fullName>
    </submittedName>
</protein>